<proteinExistence type="predicted"/>
<sequence>MKKIDYAQTFLERTLNLFRCPSCQAEVVTVANHTLTCVNGHTFDLSKKGTLYLFMKPAGTEYDGDMLAARRRMLQRGLFDGIVQAMVQAIPETAKTLLDVGCGEGTPLAKLVNLSPQLSSAIGFDISKPGIALASDYQERLFFCVADLANEPFATGQFDVVTDLFSPSAYQEFERVLTQSGTLIKVIPNANYLGELRRLLFGSDDPHHDYSNQRVLDLFLSHYPDADVRQVAYTFPLQPGWFDDLLTMTPLHWGTNADPTGAKSRGLSQITVDVTVLVARPNA</sequence>
<name>A0A2V1N070_9LACO</name>
<dbReference type="GO" id="GO:0046872">
    <property type="term" value="F:metal ion binding"/>
    <property type="evidence" value="ECO:0007669"/>
    <property type="project" value="UniProtKB-KW"/>
</dbReference>
<dbReference type="InterPro" id="IPR029063">
    <property type="entry name" value="SAM-dependent_MTases_sf"/>
</dbReference>
<evidence type="ECO:0000256" key="1">
    <source>
        <dbReference type="PIRSR" id="PIRSR018249-1"/>
    </source>
</evidence>
<evidence type="ECO:0000259" key="3">
    <source>
        <dbReference type="Pfam" id="PF13847"/>
    </source>
</evidence>
<organism evidence="4 5">
    <name type="scientific">Levilactobacillus bambusae</name>
    <dbReference type="NCBI Taxonomy" id="2024736"/>
    <lineage>
        <taxon>Bacteria</taxon>
        <taxon>Bacillati</taxon>
        <taxon>Bacillota</taxon>
        <taxon>Bacilli</taxon>
        <taxon>Lactobacillales</taxon>
        <taxon>Lactobacillaceae</taxon>
        <taxon>Levilactobacillus</taxon>
    </lineage>
</organism>
<dbReference type="PANTHER" id="PTHR43460:SF1">
    <property type="entry name" value="METHYLTRANSFERASE TYPE 11 DOMAIN-CONTAINING PROTEIN"/>
    <property type="match status" value="1"/>
</dbReference>
<feature type="binding site" evidence="2">
    <location>
        <position position="79"/>
    </location>
    <ligand>
        <name>S-adenosyl-L-methionine</name>
        <dbReference type="ChEBI" id="CHEBI:59789"/>
    </ligand>
</feature>
<feature type="binding site" evidence="2">
    <location>
        <begin position="104"/>
        <end position="105"/>
    </location>
    <ligand>
        <name>S-adenosyl-L-methionine</name>
        <dbReference type="ChEBI" id="CHEBI:59789"/>
    </ligand>
</feature>
<feature type="binding site" evidence="1">
    <location>
        <position position="41"/>
    </location>
    <ligand>
        <name>Zn(2+)</name>
        <dbReference type="ChEBI" id="CHEBI:29105"/>
    </ligand>
</feature>
<reference evidence="4 5" key="1">
    <citation type="journal article" date="2018" name="Int. J. Syst. Evol. Microbiol.">
        <title>Lactobacillus bambusae sp. nov., isolated from a traditional fermented Ma-bamboo shoots of Taiwan.</title>
        <authorList>
            <person name="Wang L.-T."/>
        </authorList>
    </citation>
    <scope>NUCLEOTIDE SEQUENCE [LARGE SCALE GENOMIC DNA]</scope>
    <source>
        <strain evidence="4 5">BS-W1</strain>
    </source>
</reference>
<dbReference type="Proteomes" id="UP000245080">
    <property type="component" value="Unassembled WGS sequence"/>
</dbReference>
<evidence type="ECO:0000256" key="2">
    <source>
        <dbReference type="PIRSR" id="PIRSR018249-2"/>
    </source>
</evidence>
<feature type="binding site" evidence="1">
    <location>
        <position position="37"/>
    </location>
    <ligand>
        <name>Zn(2+)</name>
        <dbReference type="ChEBI" id="CHEBI:29105"/>
    </ligand>
</feature>
<feature type="binding site" evidence="2">
    <location>
        <position position="192"/>
    </location>
    <ligand>
        <name>S-adenosyl-L-methionine</name>
        <dbReference type="ChEBI" id="CHEBI:59789"/>
    </ligand>
</feature>
<dbReference type="EMBL" id="QCXQ01000001">
    <property type="protein sequence ID" value="PWG00627.1"/>
    <property type="molecule type" value="Genomic_DNA"/>
</dbReference>
<dbReference type="SUPFAM" id="SSF53335">
    <property type="entry name" value="S-adenosyl-L-methionine-dependent methyltransferases"/>
    <property type="match status" value="1"/>
</dbReference>
<dbReference type="PANTHER" id="PTHR43460">
    <property type="entry name" value="METHYLTRANSFERASE"/>
    <property type="match status" value="1"/>
</dbReference>
<dbReference type="PIRSF" id="PIRSF018249">
    <property type="entry name" value="MyrA_prd"/>
    <property type="match status" value="1"/>
</dbReference>
<keyword evidence="5" id="KW-1185">Reference proteome</keyword>
<feature type="domain" description="Methyltransferase" evidence="3">
    <location>
        <begin position="94"/>
        <end position="185"/>
    </location>
</feature>
<keyword evidence="1" id="KW-0862">Zinc</keyword>
<dbReference type="GO" id="GO:0008168">
    <property type="term" value="F:methyltransferase activity"/>
    <property type="evidence" value="ECO:0007669"/>
    <property type="project" value="UniProtKB-KW"/>
</dbReference>
<gene>
    <name evidence="4" type="ORF">DCM90_00165</name>
</gene>
<keyword evidence="4" id="KW-0808">Transferase</keyword>
<dbReference type="CDD" id="cd02440">
    <property type="entry name" value="AdoMet_MTases"/>
    <property type="match status" value="1"/>
</dbReference>
<evidence type="ECO:0000313" key="4">
    <source>
        <dbReference type="EMBL" id="PWG00627.1"/>
    </source>
</evidence>
<dbReference type="OrthoDB" id="5522265at2"/>
<accession>A0A2V1N070</accession>
<keyword evidence="1" id="KW-0479">Metal-binding</keyword>
<dbReference type="InterPro" id="IPR016718">
    <property type="entry name" value="rRNA_m1G-MeTrfase_A_prd"/>
</dbReference>
<protein>
    <submittedName>
        <fullName evidence="4">23S rRNA methyltransferase</fullName>
    </submittedName>
</protein>
<dbReference type="AlphaFoldDB" id="A0A2V1N070"/>
<keyword evidence="4" id="KW-0489">Methyltransferase</keyword>
<dbReference type="Pfam" id="PF13847">
    <property type="entry name" value="Methyltransf_31"/>
    <property type="match status" value="1"/>
</dbReference>
<comment type="caution">
    <text evidence="4">The sequence shown here is derived from an EMBL/GenBank/DDBJ whole genome shotgun (WGS) entry which is preliminary data.</text>
</comment>
<keyword evidence="2" id="KW-0949">S-adenosyl-L-methionine</keyword>
<dbReference type="InterPro" id="IPR052939">
    <property type="entry name" value="23S_rRNA_MeTrnsfrase_RlmA"/>
</dbReference>
<dbReference type="Gene3D" id="3.40.50.150">
    <property type="entry name" value="Vaccinia Virus protein VP39"/>
    <property type="match status" value="1"/>
</dbReference>
<dbReference type="InterPro" id="IPR025714">
    <property type="entry name" value="Methyltranfer_dom"/>
</dbReference>
<evidence type="ECO:0000313" key="5">
    <source>
        <dbReference type="Proteomes" id="UP000245080"/>
    </source>
</evidence>
<dbReference type="RefSeq" id="WP_109249340.1">
    <property type="nucleotide sequence ID" value="NZ_QCXQ01000001.1"/>
</dbReference>
<dbReference type="GO" id="GO:0032259">
    <property type="term" value="P:methylation"/>
    <property type="evidence" value="ECO:0007669"/>
    <property type="project" value="UniProtKB-KW"/>
</dbReference>